<dbReference type="AlphaFoldDB" id="A0A7S3QPJ5"/>
<sequence length="347" mass="38391">MSTANVQVQQGDKPQPVKTGNTNEPDYVRLSNGVLMPLIGYGTFQLQDADMVKQALEVGYRHLDCASLYGNQELVGRGIASWIAADPSKNKREDLFVTSKIFNDEHRPELLRKSAEKSIAELGTKYLDLLLLHWPNAFKPGSGSSFHGDVCPAEGEKPPGCVVFDDEVTHEQTWRAMEKLVDDGLVRCIGLSNFSHKEVTHICNIARIKPTINEIELHPFLAQKKFVAWCASMGVTCLAYGPLGGPNAYLPNDLLPHPTVTKVAQEAGKTNGQILVKWSVQRGVPVLVKTGTASRLKENLWGMMDYKLTDEQMAALDSLENGKRFVTVPWKKWETEPVPDPVPSTKA</sequence>
<evidence type="ECO:0000313" key="6">
    <source>
        <dbReference type="EMBL" id="CAE0489218.1"/>
    </source>
</evidence>
<dbReference type="GO" id="GO:0016491">
    <property type="term" value="F:oxidoreductase activity"/>
    <property type="evidence" value="ECO:0007669"/>
    <property type="project" value="InterPro"/>
</dbReference>
<dbReference type="PRINTS" id="PR00069">
    <property type="entry name" value="ALDKETRDTASE"/>
</dbReference>
<gene>
    <name evidence="6" type="ORF">DTER00134_LOCUS4288</name>
</gene>
<dbReference type="Gene3D" id="3.20.20.100">
    <property type="entry name" value="NADP-dependent oxidoreductase domain"/>
    <property type="match status" value="1"/>
</dbReference>
<feature type="active site" description="Proton donor" evidence="1">
    <location>
        <position position="69"/>
    </location>
</feature>
<feature type="site" description="Lowers pKa of active site Tyr" evidence="3">
    <location>
        <position position="100"/>
    </location>
</feature>
<dbReference type="PROSITE" id="PS00798">
    <property type="entry name" value="ALDOKETO_REDUCTASE_1"/>
    <property type="match status" value="1"/>
</dbReference>
<dbReference type="EMBL" id="HBIP01007936">
    <property type="protein sequence ID" value="CAE0489218.1"/>
    <property type="molecule type" value="Transcribed_RNA"/>
</dbReference>
<dbReference type="CDD" id="cd19071">
    <property type="entry name" value="AKR_AKR1-5-like"/>
    <property type="match status" value="1"/>
</dbReference>
<evidence type="ECO:0000256" key="3">
    <source>
        <dbReference type="PIRSR" id="PIRSR000097-3"/>
    </source>
</evidence>
<organism evidence="6">
    <name type="scientific">Dunaliella tertiolecta</name>
    <name type="common">Green alga</name>
    <dbReference type="NCBI Taxonomy" id="3047"/>
    <lineage>
        <taxon>Eukaryota</taxon>
        <taxon>Viridiplantae</taxon>
        <taxon>Chlorophyta</taxon>
        <taxon>core chlorophytes</taxon>
        <taxon>Chlorophyceae</taxon>
        <taxon>CS clade</taxon>
        <taxon>Chlamydomonadales</taxon>
        <taxon>Dunaliellaceae</taxon>
        <taxon>Dunaliella</taxon>
    </lineage>
</organism>
<dbReference type="InterPro" id="IPR036812">
    <property type="entry name" value="NAD(P)_OxRdtase_dom_sf"/>
</dbReference>
<dbReference type="PROSITE" id="PS00062">
    <property type="entry name" value="ALDOKETO_REDUCTASE_2"/>
    <property type="match status" value="1"/>
</dbReference>
<dbReference type="InterPro" id="IPR020471">
    <property type="entry name" value="AKR"/>
</dbReference>
<reference evidence="6" key="1">
    <citation type="submission" date="2021-01" db="EMBL/GenBank/DDBJ databases">
        <authorList>
            <person name="Corre E."/>
            <person name="Pelletier E."/>
            <person name="Niang G."/>
            <person name="Scheremetjew M."/>
            <person name="Finn R."/>
            <person name="Kale V."/>
            <person name="Holt S."/>
            <person name="Cochrane G."/>
            <person name="Meng A."/>
            <person name="Brown T."/>
            <person name="Cohen L."/>
        </authorList>
    </citation>
    <scope>NUCLEOTIDE SEQUENCE</scope>
    <source>
        <strain evidence="6">CCMP1320</strain>
    </source>
</reference>
<feature type="binding site" evidence="2">
    <location>
        <position position="133"/>
    </location>
    <ligand>
        <name>substrate</name>
    </ligand>
</feature>
<evidence type="ECO:0000256" key="2">
    <source>
        <dbReference type="PIRSR" id="PIRSR000097-2"/>
    </source>
</evidence>
<dbReference type="PANTHER" id="PTHR11732">
    <property type="entry name" value="ALDO/KETO REDUCTASE"/>
    <property type="match status" value="1"/>
</dbReference>
<evidence type="ECO:0000256" key="1">
    <source>
        <dbReference type="PIRSR" id="PIRSR000097-1"/>
    </source>
</evidence>
<dbReference type="Pfam" id="PF00248">
    <property type="entry name" value="Aldo_ket_red"/>
    <property type="match status" value="1"/>
</dbReference>
<dbReference type="PIRSF" id="PIRSF000097">
    <property type="entry name" value="AKR"/>
    <property type="match status" value="1"/>
</dbReference>
<dbReference type="SUPFAM" id="SSF51430">
    <property type="entry name" value="NAD(P)-linked oxidoreductase"/>
    <property type="match status" value="1"/>
</dbReference>
<proteinExistence type="predicted"/>
<feature type="domain" description="NADP-dependent oxidoreductase" evidence="5">
    <location>
        <begin position="42"/>
        <end position="320"/>
    </location>
</feature>
<evidence type="ECO:0000256" key="4">
    <source>
        <dbReference type="SAM" id="MobiDB-lite"/>
    </source>
</evidence>
<feature type="region of interest" description="Disordered" evidence="4">
    <location>
        <begin position="1"/>
        <end position="25"/>
    </location>
</feature>
<name>A0A7S3QPJ5_DUNTE</name>
<feature type="compositionally biased region" description="Polar residues" evidence="4">
    <location>
        <begin position="1"/>
        <end position="24"/>
    </location>
</feature>
<accession>A0A7S3QPJ5</accession>
<evidence type="ECO:0000259" key="5">
    <source>
        <dbReference type="Pfam" id="PF00248"/>
    </source>
</evidence>
<dbReference type="InterPro" id="IPR018170">
    <property type="entry name" value="Aldo/ket_reductase_CS"/>
</dbReference>
<protein>
    <recommendedName>
        <fullName evidence="5">NADP-dependent oxidoreductase domain-containing protein</fullName>
    </recommendedName>
</protein>
<dbReference type="InterPro" id="IPR023210">
    <property type="entry name" value="NADP_OxRdtase_dom"/>
</dbReference>